<dbReference type="PROSITE" id="PS00893">
    <property type="entry name" value="NUDIX_BOX"/>
    <property type="match status" value="1"/>
</dbReference>
<keyword evidence="7" id="KW-1185">Reference proteome</keyword>
<evidence type="ECO:0000313" key="6">
    <source>
        <dbReference type="EMBL" id="GAA1903663.1"/>
    </source>
</evidence>
<comment type="cofactor">
    <cofactor evidence="1">
        <name>Mg(2+)</name>
        <dbReference type="ChEBI" id="CHEBI:18420"/>
    </cofactor>
</comment>
<accession>A0ABN2NUR7</accession>
<evidence type="ECO:0000256" key="2">
    <source>
        <dbReference type="ARBA" id="ARBA00005582"/>
    </source>
</evidence>
<keyword evidence="3 4" id="KW-0378">Hydrolase</keyword>
<protein>
    <recommendedName>
        <fullName evidence="5">Nudix hydrolase domain-containing protein</fullName>
    </recommendedName>
</protein>
<reference evidence="6 7" key="1">
    <citation type="journal article" date="2019" name="Int. J. Syst. Evol. Microbiol.">
        <title>The Global Catalogue of Microorganisms (GCM) 10K type strain sequencing project: providing services to taxonomists for standard genome sequencing and annotation.</title>
        <authorList>
            <consortium name="The Broad Institute Genomics Platform"/>
            <consortium name="The Broad Institute Genome Sequencing Center for Infectious Disease"/>
            <person name="Wu L."/>
            <person name="Ma J."/>
        </authorList>
    </citation>
    <scope>NUCLEOTIDE SEQUENCE [LARGE SCALE GENOMIC DNA]</scope>
    <source>
        <strain evidence="6 7">JCM 13581</strain>
    </source>
</reference>
<comment type="similarity">
    <text evidence="2 4">Belongs to the Nudix hydrolase family.</text>
</comment>
<dbReference type="Proteomes" id="UP001501303">
    <property type="component" value="Unassembled WGS sequence"/>
</dbReference>
<dbReference type="Gene3D" id="3.90.79.10">
    <property type="entry name" value="Nucleoside Triphosphate Pyrophosphohydrolase"/>
    <property type="match status" value="1"/>
</dbReference>
<sequence length="161" mass="17973">MTEPPARPLATGPLGMELLAFERRPEEDRPGTEPPAYALAALWRRERLLLVRVRSRGCWELPGGGIEPGESPRQAAVREVREETGQIIAAEQLVFAGFPYTRLPDRRVRYGALYHARLTGRLRTFEPNAEIGALHWYDMVTAPPGGELQTVDVHLAGLVRP</sequence>
<evidence type="ECO:0000259" key="5">
    <source>
        <dbReference type="PROSITE" id="PS51462"/>
    </source>
</evidence>
<dbReference type="EMBL" id="BAAAMJ010000010">
    <property type="protein sequence ID" value="GAA1903663.1"/>
    <property type="molecule type" value="Genomic_DNA"/>
</dbReference>
<dbReference type="PANTHER" id="PTHR43046">
    <property type="entry name" value="GDP-MANNOSE MANNOSYL HYDROLASE"/>
    <property type="match status" value="1"/>
</dbReference>
<name>A0ABN2NUR7_9ACTN</name>
<dbReference type="Pfam" id="PF00293">
    <property type="entry name" value="NUDIX"/>
    <property type="match status" value="1"/>
</dbReference>
<evidence type="ECO:0000256" key="3">
    <source>
        <dbReference type="ARBA" id="ARBA00022801"/>
    </source>
</evidence>
<evidence type="ECO:0000313" key="7">
    <source>
        <dbReference type="Proteomes" id="UP001501303"/>
    </source>
</evidence>
<dbReference type="CDD" id="cd02883">
    <property type="entry name" value="NUDIX_Hydrolase"/>
    <property type="match status" value="1"/>
</dbReference>
<organism evidence="6 7">
    <name type="scientific">Streptomyces sodiiphilus</name>
    <dbReference type="NCBI Taxonomy" id="226217"/>
    <lineage>
        <taxon>Bacteria</taxon>
        <taxon>Bacillati</taxon>
        <taxon>Actinomycetota</taxon>
        <taxon>Actinomycetes</taxon>
        <taxon>Kitasatosporales</taxon>
        <taxon>Streptomycetaceae</taxon>
        <taxon>Streptomyces</taxon>
    </lineage>
</organism>
<evidence type="ECO:0000256" key="4">
    <source>
        <dbReference type="RuleBase" id="RU003476"/>
    </source>
</evidence>
<dbReference type="SUPFAM" id="SSF55811">
    <property type="entry name" value="Nudix"/>
    <property type="match status" value="1"/>
</dbReference>
<dbReference type="PROSITE" id="PS51462">
    <property type="entry name" value="NUDIX"/>
    <property type="match status" value="1"/>
</dbReference>
<dbReference type="InterPro" id="IPR020084">
    <property type="entry name" value="NUDIX_hydrolase_CS"/>
</dbReference>
<proteinExistence type="inferred from homology"/>
<gene>
    <name evidence="6" type="ORF">GCM10009716_12050</name>
</gene>
<dbReference type="InterPro" id="IPR020476">
    <property type="entry name" value="Nudix_hydrolase"/>
</dbReference>
<dbReference type="InterPro" id="IPR000086">
    <property type="entry name" value="NUDIX_hydrolase_dom"/>
</dbReference>
<dbReference type="PANTHER" id="PTHR43046:SF16">
    <property type="entry name" value="ADP-RIBOSE PYROPHOSPHATASE YJHB-RELATED"/>
    <property type="match status" value="1"/>
</dbReference>
<evidence type="ECO:0000256" key="1">
    <source>
        <dbReference type="ARBA" id="ARBA00001946"/>
    </source>
</evidence>
<dbReference type="PRINTS" id="PR00502">
    <property type="entry name" value="NUDIXFAMILY"/>
</dbReference>
<comment type="caution">
    <text evidence="6">The sequence shown here is derived from an EMBL/GenBank/DDBJ whole genome shotgun (WGS) entry which is preliminary data.</text>
</comment>
<feature type="domain" description="Nudix hydrolase" evidence="5">
    <location>
        <begin position="33"/>
        <end position="161"/>
    </location>
</feature>
<dbReference type="InterPro" id="IPR015797">
    <property type="entry name" value="NUDIX_hydrolase-like_dom_sf"/>
</dbReference>
<dbReference type="RefSeq" id="WP_344259457.1">
    <property type="nucleotide sequence ID" value="NZ_BAAAMJ010000010.1"/>
</dbReference>